<organism evidence="1 2">
    <name type="scientific">Plasmodium falciparum MaliPS096_E11</name>
    <dbReference type="NCBI Taxonomy" id="1036727"/>
    <lineage>
        <taxon>Eukaryota</taxon>
        <taxon>Sar</taxon>
        <taxon>Alveolata</taxon>
        <taxon>Apicomplexa</taxon>
        <taxon>Aconoidasida</taxon>
        <taxon>Haemosporida</taxon>
        <taxon>Plasmodiidae</taxon>
        <taxon>Plasmodium</taxon>
        <taxon>Plasmodium (Laverania)</taxon>
    </lineage>
</organism>
<reference evidence="1 2" key="2">
    <citation type="submission" date="2013-02" db="EMBL/GenBank/DDBJ databases">
        <title>The Genome Sequence of Plasmodium falciparum MaliPS096_E11.</title>
        <authorList>
            <consortium name="The Broad Institute Genome Sequencing Platform"/>
            <consortium name="The Broad Institute Genome Sequencing Center for Infectious Disease"/>
            <person name="Neafsey D."/>
            <person name="Cheeseman I."/>
            <person name="Volkman S."/>
            <person name="Adams J."/>
            <person name="Walker B."/>
            <person name="Young S.K."/>
            <person name="Zeng Q."/>
            <person name="Gargeya S."/>
            <person name="Fitzgerald M."/>
            <person name="Haas B."/>
            <person name="Abouelleil A."/>
            <person name="Alvarado L."/>
            <person name="Arachchi H.M."/>
            <person name="Berlin A.M."/>
            <person name="Chapman S.B."/>
            <person name="Dewar J."/>
            <person name="Goldberg J."/>
            <person name="Griggs A."/>
            <person name="Gujja S."/>
            <person name="Hansen M."/>
            <person name="Howarth C."/>
            <person name="Imamovic A."/>
            <person name="Larimer J."/>
            <person name="McCowan C."/>
            <person name="Murphy C."/>
            <person name="Neiman D."/>
            <person name="Pearson M."/>
            <person name="Priest M."/>
            <person name="Roberts A."/>
            <person name="Saif S."/>
            <person name="Shea T."/>
            <person name="Sisk P."/>
            <person name="Sykes S."/>
            <person name="Wortman J."/>
            <person name="Nusbaum C."/>
            <person name="Birren B."/>
        </authorList>
    </citation>
    <scope>NUCLEOTIDE SEQUENCE [LARGE SCALE GENOMIC DNA]</scope>
    <source>
        <strain evidence="1 2">MaliPS096_E11</strain>
    </source>
</reference>
<evidence type="ECO:0000313" key="2">
    <source>
        <dbReference type="Proteomes" id="UP000030699"/>
    </source>
</evidence>
<evidence type="ECO:0000313" key="1">
    <source>
        <dbReference type="EMBL" id="ETW51160.1"/>
    </source>
</evidence>
<dbReference type="Proteomes" id="UP000030699">
    <property type="component" value="Unassembled WGS sequence"/>
</dbReference>
<dbReference type="EMBL" id="KI925499">
    <property type="protein sequence ID" value="ETW51160.1"/>
    <property type="molecule type" value="Genomic_DNA"/>
</dbReference>
<gene>
    <name evidence="1" type="ORF">PFMALIP_00811</name>
</gene>
<protein>
    <submittedName>
        <fullName evidence="1">Uncharacterized protein</fullName>
    </submittedName>
</protein>
<dbReference type="AlphaFoldDB" id="A0A024WWP4"/>
<proteinExistence type="predicted"/>
<accession>A0A024WWP4</accession>
<name>A0A024WWP4_PLAFA</name>
<sequence length="155" mass="18755">MILQEVNKKNYFYCINKYYGCVKRTFYSYKNIKFYKKNNLYINEYEKNKTISYKDISIGISREYFNNKRYYNKLIINNKHKVDDNVFITPTVLSKHLKSKYFSTSHETLKGVNNISTNCENIKKKKKKMNNKKMKKIKSKKNIIKKIKSKKNIIK</sequence>
<reference evidence="1 2" key="1">
    <citation type="submission" date="2013-02" db="EMBL/GenBank/DDBJ databases">
        <title>The Genome Annotation of Plasmodium falciparum MaliPS096_E11.</title>
        <authorList>
            <consortium name="The Broad Institute Genome Sequencing Platform"/>
            <consortium name="The Broad Institute Genome Sequencing Center for Infectious Disease"/>
            <person name="Neafsey D."/>
            <person name="Hoffman S."/>
            <person name="Volkman S."/>
            <person name="Rosenthal P."/>
            <person name="Walker B."/>
            <person name="Young S.K."/>
            <person name="Zeng Q."/>
            <person name="Gargeya S."/>
            <person name="Fitzgerald M."/>
            <person name="Haas B."/>
            <person name="Abouelleil A."/>
            <person name="Allen A.W."/>
            <person name="Alvarado L."/>
            <person name="Arachchi H.M."/>
            <person name="Berlin A.M."/>
            <person name="Chapman S.B."/>
            <person name="Gainer-Dewar J."/>
            <person name="Goldberg J."/>
            <person name="Griggs A."/>
            <person name="Gujja S."/>
            <person name="Hansen M."/>
            <person name="Howarth C."/>
            <person name="Imamovic A."/>
            <person name="Ireland A."/>
            <person name="Larimer J."/>
            <person name="McCowan C."/>
            <person name="Murphy C."/>
            <person name="Pearson M."/>
            <person name="Poon T.W."/>
            <person name="Priest M."/>
            <person name="Roberts A."/>
            <person name="Saif S."/>
            <person name="Shea T."/>
            <person name="Sisk P."/>
            <person name="Sykes S."/>
            <person name="Wortman J."/>
            <person name="Nusbaum C."/>
            <person name="Birren B."/>
        </authorList>
    </citation>
    <scope>NUCLEOTIDE SEQUENCE [LARGE SCALE GENOMIC DNA]</scope>
    <source>
        <strain evidence="1 2">MaliPS096_E11</strain>
    </source>
</reference>